<evidence type="ECO:0000259" key="1">
    <source>
        <dbReference type="Pfam" id="PF05050"/>
    </source>
</evidence>
<dbReference type="Proteomes" id="UP001597508">
    <property type="component" value="Unassembled WGS sequence"/>
</dbReference>
<accession>A0ABW5LRG6</accession>
<feature type="domain" description="Methyltransferase FkbM" evidence="1">
    <location>
        <begin position="126"/>
        <end position="187"/>
    </location>
</feature>
<evidence type="ECO:0000313" key="2">
    <source>
        <dbReference type="EMBL" id="MFD2566406.1"/>
    </source>
</evidence>
<comment type="caution">
    <text evidence="2">The sequence shown here is derived from an EMBL/GenBank/DDBJ whole genome shotgun (WGS) entry which is preliminary data.</text>
</comment>
<keyword evidence="2" id="KW-0808">Transferase</keyword>
<dbReference type="EMBL" id="JBHULH010000001">
    <property type="protein sequence ID" value="MFD2566406.1"/>
    <property type="molecule type" value="Genomic_DNA"/>
</dbReference>
<keyword evidence="3" id="KW-1185">Reference proteome</keyword>
<keyword evidence="2" id="KW-0489">Methyltransferase</keyword>
<reference evidence="3" key="1">
    <citation type="journal article" date="2019" name="Int. J. Syst. Evol. Microbiol.">
        <title>The Global Catalogue of Microorganisms (GCM) 10K type strain sequencing project: providing services to taxonomists for standard genome sequencing and annotation.</title>
        <authorList>
            <consortium name="The Broad Institute Genomics Platform"/>
            <consortium name="The Broad Institute Genome Sequencing Center for Infectious Disease"/>
            <person name="Wu L."/>
            <person name="Ma J."/>
        </authorList>
    </citation>
    <scope>NUCLEOTIDE SEQUENCE [LARGE SCALE GENOMIC DNA]</scope>
    <source>
        <strain evidence="3">KCTC 52127</strain>
    </source>
</reference>
<sequence length="305" mass="35413">MLKKLLRKFARFIGFVIQRFNREAEDPKLLALGAMLSKQQTMMNSKNIQDYEFKIFSQWGDDGIIQYLIKNITIENEFFIEFGVEDYLESNTRFLMMHNNWSGFVMDGSSEHINGLRKRSWYWKYDLNSKAVFIDRENINSLLSEIGCSNIGLLHIDIDGNDYHILEEIDLSKLNPSIIIMEYNSVFGKDRAISVPYRKDFVRGKAHYSHLYFGASLKALNLLAVKKGYALVGCNLAGNNAYFVRRDLLNEQVTEISVDEAYVESKFRESRDTNFNLSYLNGNKRIEIMKGLDVLNVETNQIEKL</sequence>
<organism evidence="2 3">
    <name type="scientific">Pseudotenacibaculum haliotis</name>
    <dbReference type="NCBI Taxonomy" id="1862138"/>
    <lineage>
        <taxon>Bacteria</taxon>
        <taxon>Pseudomonadati</taxon>
        <taxon>Bacteroidota</taxon>
        <taxon>Flavobacteriia</taxon>
        <taxon>Flavobacteriales</taxon>
        <taxon>Flavobacteriaceae</taxon>
        <taxon>Pseudotenacibaculum</taxon>
    </lineage>
</organism>
<gene>
    <name evidence="2" type="ORF">ACFSRZ_03425</name>
</gene>
<dbReference type="GO" id="GO:0008168">
    <property type="term" value="F:methyltransferase activity"/>
    <property type="evidence" value="ECO:0007669"/>
    <property type="project" value="UniProtKB-KW"/>
</dbReference>
<dbReference type="Pfam" id="PF05050">
    <property type="entry name" value="Methyltransf_21"/>
    <property type="match status" value="1"/>
</dbReference>
<proteinExistence type="predicted"/>
<dbReference type="GO" id="GO:0032259">
    <property type="term" value="P:methylation"/>
    <property type="evidence" value="ECO:0007669"/>
    <property type="project" value="UniProtKB-KW"/>
</dbReference>
<protein>
    <submittedName>
        <fullName evidence="2">FkbM family methyltransferase</fullName>
    </submittedName>
</protein>
<evidence type="ECO:0000313" key="3">
    <source>
        <dbReference type="Proteomes" id="UP001597508"/>
    </source>
</evidence>
<dbReference type="InterPro" id="IPR006342">
    <property type="entry name" value="FkbM_mtfrase"/>
</dbReference>
<dbReference type="RefSeq" id="WP_379665114.1">
    <property type="nucleotide sequence ID" value="NZ_JBHULH010000001.1"/>
</dbReference>
<name>A0ABW5LRG6_9FLAO</name>